<comment type="similarity">
    <text evidence="2 5">Belongs to the Nudix hydrolase family.</text>
</comment>
<feature type="domain" description="Nudix hydrolase" evidence="7">
    <location>
        <begin position="56"/>
        <end position="196"/>
    </location>
</feature>
<feature type="compositionally biased region" description="Basic residues" evidence="6">
    <location>
        <begin position="1"/>
        <end position="16"/>
    </location>
</feature>
<evidence type="ECO:0000256" key="1">
    <source>
        <dbReference type="ARBA" id="ARBA00001946"/>
    </source>
</evidence>
<dbReference type="InterPro" id="IPR020476">
    <property type="entry name" value="Nudix_hydrolase"/>
</dbReference>
<evidence type="ECO:0000256" key="4">
    <source>
        <dbReference type="ARBA" id="ARBA00022842"/>
    </source>
</evidence>
<name>A0A553K5Y2_9ACTN</name>
<evidence type="ECO:0000259" key="7">
    <source>
        <dbReference type="PROSITE" id="PS51462"/>
    </source>
</evidence>
<dbReference type="PRINTS" id="PR00502">
    <property type="entry name" value="NUDIXFAMILY"/>
</dbReference>
<dbReference type="SUPFAM" id="SSF55811">
    <property type="entry name" value="Nudix"/>
    <property type="match status" value="1"/>
</dbReference>
<keyword evidence="4" id="KW-0460">Magnesium</keyword>
<dbReference type="AlphaFoldDB" id="A0A553K5Y2"/>
<dbReference type="InterPro" id="IPR020084">
    <property type="entry name" value="NUDIX_hydrolase_CS"/>
</dbReference>
<evidence type="ECO:0000256" key="3">
    <source>
        <dbReference type="ARBA" id="ARBA00022801"/>
    </source>
</evidence>
<dbReference type="PANTHER" id="PTHR43046:SF12">
    <property type="entry name" value="GDP-MANNOSE MANNOSYL HYDROLASE"/>
    <property type="match status" value="1"/>
</dbReference>
<dbReference type="PROSITE" id="PS00893">
    <property type="entry name" value="NUDIX_BOX"/>
    <property type="match status" value="1"/>
</dbReference>
<evidence type="ECO:0000256" key="6">
    <source>
        <dbReference type="SAM" id="MobiDB-lite"/>
    </source>
</evidence>
<dbReference type="InterPro" id="IPR015797">
    <property type="entry name" value="NUDIX_hydrolase-like_dom_sf"/>
</dbReference>
<evidence type="ECO:0000256" key="2">
    <source>
        <dbReference type="ARBA" id="ARBA00005582"/>
    </source>
</evidence>
<dbReference type="Proteomes" id="UP000317638">
    <property type="component" value="Unassembled WGS sequence"/>
</dbReference>
<dbReference type="EMBL" id="VKKG01000001">
    <property type="protein sequence ID" value="TRY20115.1"/>
    <property type="molecule type" value="Genomic_DNA"/>
</dbReference>
<dbReference type="InterPro" id="IPR000086">
    <property type="entry name" value="NUDIX_hydrolase_dom"/>
</dbReference>
<dbReference type="Gene3D" id="3.90.79.10">
    <property type="entry name" value="Nucleoside Triphosphate Pyrophosphohydrolase"/>
    <property type="match status" value="1"/>
</dbReference>
<feature type="region of interest" description="Disordered" evidence="6">
    <location>
        <begin position="1"/>
        <end position="54"/>
    </location>
</feature>
<dbReference type="PROSITE" id="PS51462">
    <property type="entry name" value="NUDIX"/>
    <property type="match status" value="1"/>
</dbReference>
<sequence length="233" mass="25887">MARPGRRAGVPHRQPRAPRPIVQGLRGLRPRADLARPPRRHRPPPTTAHPVTRPVHHRPGARVLVLAGDAVLLIADSDPGVAGSCWWVTPGGGVDDGESAREAAAREAHEETGLPVAPEQLEGPVAERIAVHGYSDRVLVQPESFFLLRTERFEPDRLAWSDNENRRLKGFRWWPVPELPEEVWPADLPRLARWDGGEPVQLGVMDESTVALDRAELSRVQDYLRGSAPRRSP</sequence>
<dbReference type="PANTHER" id="PTHR43046">
    <property type="entry name" value="GDP-MANNOSE MANNOSYL HYDROLASE"/>
    <property type="match status" value="1"/>
</dbReference>
<keyword evidence="3 5" id="KW-0378">Hydrolase</keyword>
<evidence type="ECO:0000256" key="5">
    <source>
        <dbReference type="RuleBase" id="RU003476"/>
    </source>
</evidence>
<protein>
    <submittedName>
        <fullName evidence="8">NUDIX domain-containing protein</fullName>
    </submittedName>
</protein>
<proteinExistence type="inferred from homology"/>
<keyword evidence="9" id="KW-1185">Reference proteome</keyword>
<organism evidence="8 9">
    <name type="scientific">Tessaracoccus rhinocerotis</name>
    <dbReference type="NCBI Taxonomy" id="1689449"/>
    <lineage>
        <taxon>Bacteria</taxon>
        <taxon>Bacillati</taxon>
        <taxon>Actinomycetota</taxon>
        <taxon>Actinomycetes</taxon>
        <taxon>Propionibacteriales</taxon>
        <taxon>Propionibacteriaceae</taxon>
        <taxon>Tessaracoccus</taxon>
    </lineage>
</organism>
<dbReference type="GO" id="GO:0016787">
    <property type="term" value="F:hydrolase activity"/>
    <property type="evidence" value="ECO:0007669"/>
    <property type="project" value="UniProtKB-KW"/>
</dbReference>
<comment type="cofactor">
    <cofactor evidence="1">
        <name>Mg(2+)</name>
        <dbReference type="ChEBI" id="CHEBI:18420"/>
    </cofactor>
</comment>
<dbReference type="OrthoDB" id="9804442at2"/>
<gene>
    <name evidence="8" type="ORF">FOJ82_04415</name>
</gene>
<reference evidence="8 9" key="1">
    <citation type="submission" date="2019-07" db="EMBL/GenBank/DDBJ databases">
        <authorList>
            <person name="Zhou L.-Y."/>
        </authorList>
    </citation>
    <scope>NUCLEOTIDE SEQUENCE [LARGE SCALE GENOMIC DNA]</scope>
    <source>
        <strain evidence="8 9">YIM 101269</strain>
    </source>
</reference>
<dbReference type="Pfam" id="PF00293">
    <property type="entry name" value="NUDIX"/>
    <property type="match status" value="1"/>
</dbReference>
<evidence type="ECO:0000313" key="9">
    <source>
        <dbReference type="Proteomes" id="UP000317638"/>
    </source>
</evidence>
<evidence type="ECO:0000313" key="8">
    <source>
        <dbReference type="EMBL" id="TRY20115.1"/>
    </source>
</evidence>
<comment type="caution">
    <text evidence="8">The sequence shown here is derived from an EMBL/GenBank/DDBJ whole genome shotgun (WGS) entry which is preliminary data.</text>
</comment>
<accession>A0A553K5Y2</accession>